<dbReference type="CDD" id="cd06237">
    <property type="entry name" value="M14_Nna1-like"/>
    <property type="match status" value="1"/>
</dbReference>
<dbReference type="InterPro" id="IPR050821">
    <property type="entry name" value="Cytosolic_carboxypeptidase"/>
</dbReference>
<protein>
    <submittedName>
        <fullName evidence="4">Peptidase M14</fullName>
    </submittedName>
</protein>
<dbReference type="PANTHER" id="PTHR12756:SF11">
    <property type="entry name" value="CYTOSOLIC CARBOXYPEPTIDASE 1"/>
    <property type="match status" value="1"/>
</dbReference>
<dbReference type="SMART" id="SM00631">
    <property type="entry name" value="Zn_pept"/>
    <property type="match status" value="1"/>
</dbReference>
<dbReference type="Proteomes" id="UP001161391">
    <property type="component" value="Unassembled WGS sequence"/>
</dbReference>
<dbReference type="PANTHER" id="PTHR12756">
    <property type="entry name" value="CYTOSOLIC CARBOXYPEPTIDASE"/>
    <property type="match status" value="1"/>
</dbReference>
<dbReference type="EMBL" id="BSNK01000001">
    <property type="protein sequence ID" value="GLQ22466.1"/>
    <property type="molecule type" value="Genomic_DNA"/>
</dbReference>
<proteinExistence type="inferred from homology"/>
<keyword evidence="5" id="KW-1185">Reference proteome</keyword>
<dbReference type="InterPro" id="IPR000834">
    <property type="entry name" value="Peptidase_M14"/>
</dbReference>
<reference evidence="4" key="1">
    <citation type="journal article" date="2014" name="Int. J. Syst. Evol. Microbiol.">
        <title>Complete genome of a new Firmicutes species belonging to the dominant human colonic microbiota ('Ruminococcus bicirculans') reveals two chromosomes and a selective capacity to utilize plant glucans.</title>
        <authorList>
            <consortium name="NISC Comparative Sequencing Program"/>
            <person name="Wegmann U."/>
            <person name="Louis P."/>
            <person name="Goesmann A."/>
            <person name="Henrissat B."/>
            <person name="Duncan S.H."/>
            <person name="Flint H.J."/>
        </authorList>
    </citation>
    <scope>NUCLEOTIDE SEQUENCE</scope>
    <source>
        <strain evidence="4">NBRC 108219</strain>
    </source>
</reference>
<dbReference type="Gene3D" id="2.60.40.3120">
    <property type="match status" value="1"/>
</dbReference>
<reference evidence="4" key="2">
    <citation type="submission" date="2023-01" db="EMBL/GenBank/DDBJ databases">
        <title>Draft genome sequence of Algimonas ampicilliniresistens strain NBRC 108219.</title>
        <authorList>
            <person name="Sun Q."/>
            <person name="Mori K."/>
        </authorList>
    </citation>
    <scope>NUCLEOTIDE SEQUENCE</scope>
    <source>
        <strain evidence="4">NBRC 108219</strain>
    </source>
</reference>
<dbReference type="Gene3D" id="3.40.630.10">
    <property type="entry name" value="Zn peptidases"/>
    <property type="match status" value="1"/>
</dbReference>
<feature type="active site" description="Proton donor/acceptor" evidence="2">
    <location>
        <position position="348"/>
    </location>
</feature>
<evidence type="ECO:0000313" key="4">
    <source>
        <dbReference type="EMBL" id="GLQ22466.1"/>
    </source>
</evidence>
<comment type="caution">
    <text evidence="4">The sequence shown here is derived from an EMBL/GenBank/DDBJ whole genome shotgun (WGS) entry which is preliminary data.</text>
</comment>
<sequence>MGLWVSACATTPSYQCDLNAVEFKTDFESGQLNTVSCDTNGYRIVISPENTPINNSPWYAFDIMGAENITVPITLVYEGGTHRYSPKLQKGDGSWQDITDTVFVTEDKSSARFNITPASDSVRIAAQPIIDTQDHLAWMREKARLNFVKLDQIGQSVEEQPIFKLEEVDAPLADKPYVVIIGRQHPPEVTGAQALIPFVDTIWNDSALSQRFRDEYNLIVIPLINPDGVLKGHWRHNVSGLDLNRDWGPFTQPETQAAQNEFRRFESGQDDIVLFLDFHSTWRNLIYTQTDEEPTVPADFTRNWIDRVKAKLTDDVYAFTREANTTSDRPVSKNYMYRTYGVPAMTFEVGDDTSVAAIEAASQVFAEEMMTLLLEEASR</sequence>
<comment type="similarity">
    <text evidence="2">Belongs to the peptidase M14 family.</text>
</comment>
<feature type="domain" description="Peptidase M14" evidence="3">
    <location>
        <begin position="127"/>
        <end position="369"/>
    </location>
</feature>
<dbReference type="SUPFAM" id="SSF53187">
    <property type="entry name" value="Zn-dependent exopeptidases"/>
    <property type="match status" value="1"/>
</dbReference>
<name>A0ABQ5V4K9_9PROT</name>
<dbReference type="PROSITE" id="PS52035">
    <property type="entry name" value="PEPTIDASE_M14"/>
    <property type="match status" value="1"/>
</dbReference>
<evidence type="ECO:0000256" key="1">
    <source>
        <dbReference type="ARBA" id="ARBA00001947"/>
    </source>
</evidence>
<evidence type="ECO:0000256" key="2">
    <source>
        <dbReference type="PROSITE-ProRule" id="PRU01379"/>
    </source>
</evidence>
<evidence type="ECO:0000259" key="3">
    <source>
        <dbReference type="PROSITE" id="PS52035"/>
    </source>
</evidence>
<organism evidence="4 5">
    <name type="scientific">Algimonas ampicilliniresistens</name>
    <dbReference type="NCBI Taxonomy" id="1298735"/>
    <lineage>
        <taxon>Bacteria</taxon>
        <taxon>Pseudomonadati</taxon>
        <taxon>Pseudomonadota</taxon>
        <taxon>Alphaproteobacteria</taxon>
        <taxon>Maricaulales</taxon>
        <taxon>Robiginitomaculaceae</taxon>
        <taxon>Algimonas</taxon>
    </lineage>
</organism>
<gene>
    <name evidence="4" type="ORF">GCM10007853_03400</name>
</gene>
<evidence type="ECO:0000313" key="5">
    <source>
        <dbReference type="Proteomes" id="UP001161391"/>
    </source>
</evidence>
<accession>A0ABQ5V4K9</accession>
<comment type="cofactor">
    <cofactor evidence="1">
        <name>Zn(2+)</name>
        <dbReference type="ChEBI" id="CHEBI:29105"/>
    </cofactor>
</comment>
<dbReference type="Pfam" id="PF00246">
    <property type="entry name" value="Peptidase_M14"/>
    <property type="match status" value="1"/>
</dbReference>